<organism evidence="1 2">
    <name type="scientific">Subdoligranulum variabile DSM 15176</name>
    <dbReference type="NCBI Taxonomy" id="411471"/>
    <lineage>
        <taxon>Bacteria</taxon>
        <taxon>Bacillati</taxon>
        <taxon>Bacillota</taxon>
        <taxon>Clostridia</taxon>
        <taxon>Eubacteriales</taxon>
        <taxon>Oscillospiraceae</taxon>
        <taxon>Subdoligranulum</taxon>
    </lineage>
</organism>
<protein>
    <recommendedName>
        <fullName evidence="3">DegT/DnrJ/EryC1/StrS aminotransferase family protein</fullName>
    </recommendedName>
</protein>
<dbReference type="AlphaFoldDB" id="D1PK36"/>
<evidence type="ECO:0008006" key="3">
    <source>
        <dbReference type="Google" id="ProtNLM"/>
    </source>
</evidence>
<keyword evidence="2" id="KW-1185">Reference proteome</keyword>
<dbReference type="HOGENOM" id="CLU_059313_0_0_9"/>
<name>D1PK36_9FIRM</name>
<dbReference type="SUPFAM" id="SSF53383">
    <property type="entry name" value="PLP-dependent transferases"/>
    <property type="match status" value="1"/>
</dbReference>
<dbReference type="InterPro" id="IPR015424">
    <property type="entry name" value="PyrdxlP-dep_Trfase"/>
</dbReference>
<proteinExistence type="predicted"/>
<dbReference type="Proteomes" id="UP000003438">
    <property type="component" value="Unassembled WGS sequence"/>
</dbReference>
<dbReference type="eggNOG" id="COG0399">
    <property type="taxonomic scope" value="Bacteria"/>
</dbReference>
<dbReference type="STRING" id="411471.SUBVAR_04756"/>
<sequence>MFHDSAVALNCGRSALAYLWETKKIQKLYLPYFLCDSVVNECKKLKIDYQFYHVGPKLEPLFAESSSEGAWLYLVNYYGQLSNEEISRLKVQYDRIIVDNAQSYFQMPVEGVDTLYTCRKYFGVADGAFLYTDTQLERPLERDESHERMHFLLGRFERSASEFYSEYVANNDFFDNEPLKKMSRLTQNLLRGIDYSGIEKIRKKNFAFLHRELGHKNQLCLNENEGTFMYPFMTQNGALIRKKLQQEKIYIPTLWPSVKEWCSEDMLEYKYAEDILPLPIDQRYGEKDMMYIVNSIQKLVSLVESEECTQ</sequence>
<evidence type="ECO:0000313" key="1">
    <source>
        <dbReference type="EMBL" id="EFB77134.1"/>
    </source>
</evidence>
<evidence type="ECO:0000313" key="2">
    <source>
        <dbReference type="Proteomes" id="UP000003438"/>
    </source>
</evidence>
<gene>
    <name evidence="1" type="ORF">SUBVAR_04756</name>
</gene>
<accession>D1PK36</accession>
<reference evidence="1" key="1">
    <citation type="submission" date="2009-12" db="EMBL/GenBank/DDBJ databases">
        <authorList>
            <person name="Weinstock G."/>
            <person name="Sodergren E."/>
            <person name="Clifton S."/>
            <person name="Fulton L."/>
            <person name="Fulton B."/>
            <person name="Courtney L."/>
            <person name="Fronick C."/>
            <person name="Harrison M."/>
            <person name="Strong C."/>
            <person name="Farmer C."/>
            <person name="Delahaunty K."/>
            <person name="Markovic C."/>
            <person name="Hall O."/>
            <person name="Minx P."/>
            <person name="Tomlinson C."/>
            <person name="Mitreva M."/>
            <person name="Nelson J."/>
            <person name="Hou S."/>
            <person name="Wollam A."/>
            <person name="Pepin K.H."/>
            <person name="Johnson M."/>
            <person name="Bhonagiri V."/>
            <person name="Nash W.E."/>
            <person name="Warren W."/>
            <person name="Chinwalla A."/>
            <person name="Mardis E.R."/>
            <person name="Wilson R.K."/>
        </authorList>
    </citation>
    <scope>NUCLEOTIDE SEQUENCE [LARGE SCALE GENOMIC DNA]</scope>
    <source>
        <strain evidence="1">DSM 15176</strain>
    </source>
</reference>
<comment type="caution">
    <text evidence="1">The sequence shown here is derived from an EMBL/GenBank/DDBJ whole genome shotgun (WGS) entry which is preliminary data.</text>
</comment>
<dbReference type="EMBL" id="ACBY02000014">
    <property type="protein sequence ID" value="EFB77134.1"/>
    <property type="molecule type" value="Genomic_DNA"/>
</dbReference>